<accession>A0A0C9T753</accession>
<evidence type="ECO:0000256" key="2">
    <source>
        <dbReference type="ARBA" id="ARBA00022692"/>
    </source>
</evidence>
<dbReference type="HOGENOM" id="CLU_018401_0_0_1"/>
<evidence type="ECO:0000313" key="8">
    <source>
        <dbReference type="Proteomes" id="UP000053647"/>
    </source>
</evidence>
<proteinExistence type="predicted"/>
<evidence type="ECO:0000256" key="4">
    <source>
        <dbReference type="ARBA" id="ARBA00023136"/>
    </source>
</evidence>
<gene>
    <name evidence="7" type="ORF">PAXINDRAFT_101668</name>
</gene>
<evidence type="ECO:0000256" key="3">
    <source>
        <dbReference type="ARBA" id="ARBA00022989"/>
    </source>
</evidence>
<feature type="transmembrane region" description="Helical" evidence="6">
    <location>
        <begin position="307"/>
        <end position="325"/>
    </location>
</feature>
<dbReference type="InterPro" id="IPR002523">
    <property type="entry name" value="MgTranspt_CorA/ZnTranspt_ZntB"/>
</dbReference>
<feature type="coiled-coil region" evidence="5">
    <location>
        <begin position="397"/>
        <end position="424"/>
    </location>
</feature>
<dbReference type="OrthoDB" id="3231000at2759"/>
<dbReference type="EMBL" id="KN819378">
    <property type="protein sequence ID" value="KIJ11525.1"/>
    <property type="molecule type" value="Genomic_DNA"/>
</dbReference>
<keyword evidence="3 6" id="KW-1133">Transmembrane helix</keyword>
<keyword evidence="2 6" id="KW-0812">Transmembrane</keyword>
<comment type="subcellular location">
    <subcellularLocation>
        <location evidence="1">Membrane</location>
        <topology evidence="1">Multi-pass membrane protein</topology>
    </subcellularLocation>
</comment>
<reference evidence="7 8" key="1">
    <citation type="submission" date="2014-06" db="EMBL/GenBank/DDBJ databases">
        <authorList>
            <consortium name="DOE Joint Genome Institute"/>
            <person name="Kuo A."/>
            <person name="Kohler A."/>
            <person name="Nagy L.G."/>
            <person name="Floudas D."/>
            <person name="Copeland A."/>
            <person name="Barry K.W."/>
            <person name="Cichocki N."/>
            <person name="Veneault-Fourrey C."/>
            <person name="LaButti K."/>
            <person name="Lindquist E.A."/>
            <person name="Lipzen A."/>
            <person name="Lundell T."/>
            <person name="Morin E."/>
            <person name="Murat C."/>
            <person name="Sun H."/>
            <person name="Tunlid A."/>
            <person name="Henrissat B."/>
            <person name="Grigoriev I.V."/>
            <person name="Hibbett D.S."/>
            <person name="Martin F."/>
            <person name="Nordberg H.P."/>
            <person name="Cantor M.N."/>
            <person name="Hua S.X."/>
        </authorList>
    </citation>
    <scope>NUCLEOTIDE SEQUENCE [LARGE SCALE GENOMIC DNA]</scope>
    <source>
        <strain evidence="7 8">ATCC 200175</strain>
    </source>
</reference>
<dbReference type="Proteomes" id="UP000053647">
    <property type="component" value="Unassembled WGS sequence"/>
</dbReference>
<keyword evidence="8" id="KW-1185">Reference proteome</keyword>
<name>A0A0C9T753_PAXIN</name>
<dbReference type="Gene3D" id="1.20.58.340">
    <property type="entry name" value="Magnesium transport protein CorA, transmembrane region"/>
    <property type="match status" value="1"/>
</dbReference>
<organism evidence="7 8">
    <name type="scientific">Paxillus involutus ATCC 200175</name>
    <dbReference type="NCBI Taxonomy" id="664439"/>
    <lineage>
        <taxon>Eukaryota</taxon>
        <taxon>Fungi</taxon>
        <taxon>Dikarya</taxon>
        <taxon>Basidiomycota</taxon>
        <taxon>Agaricomycotina</taxon>
        <taxon>Agaricomycetes</taxon>
        <taxon>Agaricomycetidae</taxon>
        <taxon>Boletales</taxon>
        <taxon>Paxilineae</taxon>
        <taxon>Paxillaceae</taxon>
        <taxon>Paxillus</taxon>
    </lineage>
</organism>
<protein>
    <submittedName>
        <fullName evidence="7">Uncharacterized protein</fullName>
    </submittedName>
</protein>
<dbReference type="SUPFAM" id="SSF144083">
    <property type="entry name" value="Magnesium transport protein CorA, transmembrane region"/>
    <property type="match status" value="1"/>
</dbReference>
<keyword evidence="5" id="KW-0175">Coiled coil</keyword>
<feature type="transmembrane region" description="Helical" evidence="6">
    <location>
        <begin position="491"/>
        <end position="513"/>
    </location>
</feature>
<dbReference type="GO" id="GO:0046873">
    <property type="term" value="F:metal ion transmembrane transporter activity"/>
    <property type="evidence" value="ECO:0007669"/>
    <property type="project" value="InterPro"/>
</dbReference>
<reference evidence="8" key="2">
    <citation type="submission" date="2015-01" db="EMBL/GenBank/DDBJ databases">
        <title>Evolutionary Origins and Diversification of the Mycorrhizal Mutualists.</title>
        <authorList>
            <consortium name="DOE Joint Genome Institute"/>
            <consortium name="Mycorrhizal Genomics Consortium"/>
            <person name="Kohler A."/>
            <person name="Kuo A."/>
            <person name="Nagy L.G."/>
            <person name="Floudas D."/>
            <person name="Copeland A."/>
            <person name="Barry K.W."/>
            <person name="Cichocki N."/>
            <person name="Veneault-Fourrey C."/>
            <person name="LaButti K."/>
            <person name="Lindquist E.A."/>
            <person name="Lipzen A."/>
            <person name="Lundell T."/>
            <person name="Morin E."/>
            <person name="Murat C."/>
            <person name="Riley R."/>
            <person name="Ohm R."/>
            <person name="Sun H."/>
            <person name="Tunlid A."/>
            <person name="Henrissat B."/>
            <person name="Grigoriev I.V."/>
            <person name="Hibbett D.S."/>
            <person name="Martin F."/>
        </authorList>
    </citation>
    <scope>NUCLEOTIDE SEQUENCE [LARGE SCALE GENOMIC DNA]</scope>
    <source>
        <strain evidence="8">ATCC 200175</strain>
    </source>
</reference>
<dbReference type="InterPro" id="IPR045863">
    <property type="entry name" value="CorA_TM1_TM2"/>
</dbReference>
<evidence type="ECO:0000256" key="6">
    <source>
        <dbReference type="SAM" id="Phobius"/>
    </source>
</evidence>
<sequence>MSTLATPVRLPTHDLDNIRELQKNVSEHPRVPAAIYRHAPISPLWPWMGLEMPSSEVQPALPHAPVDNKEEPDWPGYPGSLFSYWTPDQVSGSKMLINCNNLEACVIRKVDILDGGKFDKSEEGRPVHGTAHPALANAFWDGLRTPRPASIRVRALFVENMSLEVLQMLGTKYNVEPSFFTSSANWVPSRYQEDPKPGEGDHITIVLPFIRTMKDRASIARVRNERSTSFSDTSDTQSPFFLSDDVILLQDLLAIHMVRSATTNTIISYHPHSEPQMASSKRLQYLVQRAGETLYWSKIFANATDPTLYFLVILWYIFSAWDDVFEELYRGFNMLENRVLMASDINHTRQLHSFRAYVLYYEQLLKDFRRSVVFVKSTPNPAMDAESITDQERCSSVDFIAREADKLLSEIDRLEEQNRTQFDQLTNVMGRTFSVHNIGASRSRQVVVATMGHSAAKKQISYLAMVFLPASYIATVFGMNVVEINPNAHESLAHFAEASIALILLTAWLVIALRKDNSLHPEGCHIARRLAWPVFFIYERITRNKI</sequence>
<dbReference type="GO" id="GO:0016020">
    <property type="term" value="C:membrane"/>
    <property type="evidence" value="ECO:0007669"/>
    <property type="project" value="UniProtKB-SubCell"/>
</dbReference>
<keyword evidence="4 6" id="KW-0472">Membrane</keyword>
<evidence type="ECO:0000256" key="1">
    <source>
        <dbReference type="ARBA" id="ARBA00004141"/>
    </source>
</evidence>
<evidence type="ECO:0000313" key="7">
    <source>
        <dbReference type="EMBL" id="KIJ11525.1"/>
    </source>
</evidence>
<dbReference type="AlphaFoldDB" id="A0A0C9T753"/>
<evidence type="ECO:0000256" key="5">
    <source>
        <dbReference type="SAM" id="Coils"/>
    </source>
</evidence>
<dbReference type="Pfam" id="PF01544">
    <property type="entry name" value="CorA"/>
    <property type="match status" value="1"/>
</dbReference>
<feature type="transmembrane region" description="Helical" evidence="6">
    <location>
        <begin position="460"/>
        <end position="479"/>
    </location>
</feature>